<feature type="transmembrane region" description="Helical" evidence="8">
    <location>
        <begin position="174"/>
        <end position="192"/>
    </location>
</feature>
<dbReference type="Pfam" id="PF13181">
    <property type="entry name" value="TPR_8"/>
    <property type="match status" value="1"/>
</dbReference>
<dbReference type="GO" id="GO:0004252">
    <property type="term" value="F:serine-type endopeptidase activity"/>
    <property type="evidence" value="ECO:0007669"/>
    <property type="project" value="InterPro"/>
</dbReference>
<evidence type="ECO:0000256" key="4">
    <source>
        <dbReference type="ARBA" id="ARBA00022801"/>
    </source>
</evidence>
<comment type="similarity">
    <text evidence="2">Belongs to the peptidase S54 family.</text>
</comment>
<dbReference type="InterPro" id="IPR022764">
    <property type="entry name" value="Peptidase_S54_rhomboid_dom"/>
</dbReference>
<dbReference type="Pfam" id="PF01694">
    <property type="entry name" value="Rhomboid"/>
    <property type="match status" value="1"/>
</dbReference>
<feature type="transmembrane region" description="Helical" evidence="8">
    <location>
        <begin position="221"/>
        <end position="245"/>
    </location>
</feature>
<dbReference type="InterPro" id="IPR019734">
    <property type="entry name" value="TPR_rpt"/>
</dbReference>
<organism evidence="10 11">
    <name type="scientific">Rossellomorea marisflavi</name>
    <dbReference type="NCBI Taxonomy" id="189381"/>
    <lineage>
        <taxon>Bacteria</taxon>
        <taxon>Bacillati</taxon>
        <taxon>Bacillota</taxon>
        <taxon>Bacilli</taxon>
        <taxon>Bacillales</taxon>
        <taxon>Bacillaceae</taxon>
        <taxon>Rossellomorea</taxon>
    </lineage>
</organism>
<dbReference type="InterPro" id="IPR011990">
    <property type="entry name" value="TPR-like_helical_dom_sf"/>
</dbReference>
<evidence type="ECO:0000256" key="1">
    <source>
        <dbReference type="ARBA" id="ARBA00004141"/>
    </source>
</evidence>
<keyword evidence="4" id="KW-0378">Hydrolase</keyword>
<feature type="domain" description="Peptidase S54 rhomboid" evidence="9">
    <location>
        <begin position="216"/>
        <end position="348"/>
    </location>
</feature>
<dbReference type="GO" id="GO:0016020">
    <property type="term" value="C:membrane"/>
    <property type="evidence" value="ECO:0007669"/>
    <property type="project" value="UniProtKB-SubCell"/>
</dbReference>
<name>A0A0M0GPD7_9BACI</name>
<sequence>MELTNHYLFWKIVHHLVEGKQYRLIHQSDEHGEVWLENTAVKEAGIVRVRLKDLDFFRWMERDMELVLQNGENLRKSLRKSKLNIKTIYVSTYPPVDDGMDTVSRGNVTVTPLVVESARYKETLSNDPVLCEGDWELPEEIEDRDVEWMRGLALTSAQRRIQAEQSLFQKGKPFFTYLFIAIQVIMFAILELNGGSHNTETLIRFGAKYKPLMLDGEWWRLITPVFLHIGMIHLLLNSVALFYLGGAVERIYGRFRFILIYLVAGVMGSLGSFLFTDTVSAGASGAIFGCFGALLYFGTIHPKIFFRTMGNNIIVVFALNLVIGFILPGIDNAGHLGGVVGGFIMAGIAGVPKSGKRIRQLLFLVIMIIILSLAINREWSDDPLKMSVDHVNALAEDKLAMEKWEEAETLLKKVAEKGDPDAIIYFQLSYAEIQLNKLDQAEEHLKKAIQEDESLPEAHYNLAYLLQGEDGKREEALKHAERAYELSDSNEKYKDLYDYLKSEDQ</sequence>
<dbReference type="Gene3D" id="1.20.1540.10">
    <property type="entry name" value="Rhomboid-like"/>
    <property type="match status" value="1"/>
</dbReference>
<keyword evidence="11" id="KW-1185">Reference proteome</keyword>
<comment type="subcellular location">
    <subcellularLocation>
        <location evidence="1">Membrane</location>
        <topology evidence="1">Multi-pass membrane protein</topology>
    </subcellularLocation>
</comment>
<keyword evidence="7" id="KW-0802">TPR repeat</keyword>
<evidence type="ECO:0000256" key="3">
    <source>
        <dbReference type="ARBA" id="ARBA00022692"/>
    </source>
</evidence>
<dbReference type="SMART" id="SM00028">
    <property type="entry name" value="TPR"/>
    <property type="match status" value="2"/>
</dbReference>
<feature type="transmembrane region" description="Helical" evidence="8">
    <location>
        <begin position="281"/>
        <end position="297"/>
    </location>
</feature>
<keyword evidence="3 8" id="KW-0812">Transmembrane</keyword>
<dbReference type="SUPFAM" id="SSF144091">
    <property type="entry name" value="Rhomboid-like"/>
    <property type="match status" value="1"/>
</dbReference>
<dbReference type="Gene3D" id="1.25.40.10">
    <property type="entry name" value="Tetratricopeptide repeat domain"/>
    <property type="match status" value="1"/>
</dbReference>
<comment type="caution">
    <text evidence="10">The sequence shown here is derived from an EMBL/GenBank/DDBJ whole genome shotgun (WGS) entry which is preliminary data.</text>
</comment>
<dbReference type="STRING" id="189381.GCA_900166615_03856"/>
<gene>
    <name evidence="10" type="ORF">AF331_02245</name>
</gene>
<feature type="transmembrane region" description="Helical" evidence="8">
    <location>
        <begin position="309"/>
        <end position="327"/>
    </location>
</feature>
<feature type="repeat" description="TPR" evidence="7">
    <location>
        <begin position="422"/>
        <end position="455"/>
    </location>
</feature>
<dbReference type="PATRIC" id="fig|189381.12.peg.537"/>
<dbReference type="PANTHER" id="PTHR43731:SF14">
    <property type="entry name" value="PRESENILIN-ASSOCIATED RHOMBOID-LIKE PROTEIN, MITOCHONDRIAL"/>
    <property type="match status" value="1"/>
</dbReference>
<evidence type="ECO:0000256" key="6">
    <source>
        <dbReference type="ARBA" id="ARBA00023136"/>
    </source>
</evidence>
<evidence type="ECO:0000313" key="11">
    <source>
        <dbReference type="Proteomes" id="UP000037405"/>
    </source>
</evidence>
<dbReference type="SUPFAM" id="SSF48452">
    <property type="entry name" value="TPR-like"/>
    <property type="match status" value="1"/>
</dbReference>
<evidence type="ECO:0000256" key="7">
    <source>
        <dbReference type="PROSITE-ProRule" id="PRU00339"/>
    </source>
</evidence>
<evidence type="ECO:0000256" key="5">
    <source>
        <dbReference type="ARBA" id="ARBA00022989"/>
    </source>
</evidence>
<evidence type="ECO:0000256" key="8">
    <source>
        <dbReference type="SAM" id="Phobius"/>
    </source>
</evidence>
<evidence type="ECO:0000259" key="9">
    <source>
        <dbReference type="Pfam" id="PF01694"/>
    </source>
</evidence>
<accession>A0A0M0GPD7</accession>
<protein>
    <recommendedName>
        <fullName evidence="9">Peptidase S54 rhomboid domain-containing protein</fullName>
    </recommendedName>
</protein>
<feature type="transmembrane region" description="Helical" evidence="8">
    <location>
        <begin position="333"/>
        <end position="351"/>
    </location>
</feature>
<dbReference type="EMBL" id="LGUE01000001">
    <property type="protein sequence ID" value="KON91367.1"/>
    <property type="molecule type" value="Genomic_DNA"/>
</dbReference>
<dbReference type="Proteomes" id="UP000037405">
    <property type="component" value="Unassembled WGS sequence"/>
</dbReference>
<proteinExistence type="inferred from homology"/>
<reference evidence="11" key="1">
    <citation type="submission" date="2015-07" db="EMBL/GenBank/DDBJ databases">
        <title>Fjat-14235 jcm11544.</title>
        <authorList>
            <person name="Liu B."/>
            <person name="Wang J."/>
            <person name="Zhu Y."/>
            <person name="Liu G."/>
            <person name="Chen Q."/>
            <person name="Chen Z."/>
            <person name="Lan J."/>
            <person name="Che J."/>
            <person name="Ge C."/>
            <person name="Shi H."/>
            <person name="Pan Z."/>
            <person name="Liu X."/>
        </authorList>
    </citation>
    <scope>NUCLEOTIDE SEQUENCE [LARGE SCALE GENOMIC DNA]</scope>
    <source>
        <strain evidence="11">JCM 11544</strain>
    </source>
</reference>
<dbReference type="PROSITE" id="PS50005">
    <property type="entry name" value="TPR"/>
    <property type="match status" value="1"/>
</dbReference>
<evidence type="ECO:0000313" key="10">
    <source>
        <dbReference type="EMBL" id="KON91367.1"/>
    </source>
</evidence>
<dbReference type="InterPro" id="IPR035952">
    <property type="entry name" value="Rhomboid-like_sf"/>
</dbReference>
<feature type="transmembrane region" description="Helical" evidence="8">
    <location>
        <begin position="358"/>
        <end position="375"/>
    </location>
</feature>
<dbReference type="AlphaFoldDB" id="A0A0M0GPD7"/>
<keyword evidence="6 8" id="KW-0472">Membrane</keyword>
<dbReference type="PANTHER" id="PTHR43731">
    <property type="entry name" value="RHOMBOID PROTEASE"/>
    <property type="match status" value="1"/>
</dbReference>
<evidence type="ECO:0000256" key="2">
    <source>
        <dbReference type="ARBA" id="ARBA00009045"/>
    </source>
</evidence>
<feature type="transmembrane region" description="Helical" evidence="8">
    <location>
        <begin position="257"/>
        <end position="275"/>
    </location>
</feature>
<dbReference type="InterPro" id="IPR050925">
    <property type="entry name" value="Rhomboid_protease_S54"/>
</dbReference>
<keyword evidence="5 8" id="KW-1133">Transmembrane helix</keyword>